<sequence length="70" mass="7890">MSEFETGLPSVRLIQSYIKDKQQVEIKLLTGDLLAGRIFWQDHSCICLLDPSDQQILISRPAIAYLKANG</sequence>
<evidence type="ECO:0000313" key="2">
    <source>
        <dbReference type="EMBL" id="CAA9345545.1"/>
    </source>
</evidence>
<dbReference type="InterPro" id="IPR053840">
    <property type="entry name" value="Hfq_1"/>
</dbReference>
<dbReference type="Pfam" id="PF21979">
    <property type="entry name" value="Hfq_1"/>
    <property type="match status" value="1"/>
</dbReference>
<dbReference type="InterPro" id="IPR010920">
    <property type="entry name" value="LSM_dom_sf"/>
</dbReference>
<reference evidence="2" key="1">
    <citation type="submission" date="2020-02" db="EMBL/GenBank/DDBJ databases">
        <authorList>
            <person name="Meier V. D."/>
        </authorList>
    </citation>
    <scope>NUCLEOTIDE SEQUENCE</scope>
    <source>
        <strain evidence="2">AVDCRST_MAG84</strain>
    </source>
</reference>
<organism evidence="2">
    <name type="scientific">uncultured Microcoleus sp</name>
    <dbReference type="NCBI Taxonomy" id="259945"/>
    <lineage>
        <taxon>Bacteria</taxon>
        <taxon>Bacillati</taxon>
        <taxon>Cyanobacteriota</taxon>
        <taxon>Cyanophyceae</taxon>
        <taxon>Oscillatoriophycideae</taxon>
        <taxon>Oscillatoriales</taxon>
        <taxon>Microcoleaceae</taxon>
        <taxon>Microcoleus</taxon>
        <taxon>environmental samples</taxon>
    </lineage>
</organism>
<dbReference type="SUPFAM" id="SSF50182">
    <property type="entry name" value="Sm-like ribonucleoproteins"/>
    <property type="match status" value="1"/>
</dbReference>
<name>A0A6J4LYX1_9CYAN</name>
<dbReference type="Gene3D" id="2.30.30.100">
    <property type="match status" value="1"/>
</dbReference>
<feature type="domain" description="Hfq-related" evidence="1">
    <location>
        <begin position="8"/>
        <end position="68"/>
    </location>
</feature>
<dbReference type="AlphaFoldDB" id="A0A6J4LYX1"/>
<gene>
    <name evidence="2" type="ORF">AVDCRST_MAG84-2594</name>
</gene>
<dbReference type="EMBL" id="CADCTZ010000463">
    <property type="protein sequence ID" value="CAA9345545.1"/>
    <property type="molecule type" value="Genomic_DNA"/>
</dbReference>
<evidence type="ECO:0000259" key="1">
    <source>
        <dbReference type="Pfam" id="PF21979"/>
    </source>
</evidence>
<protein>
    <recommendedName>
        <fullName evidence="1">Hfq-related domain-containing protein</fullName>
    </recommendedName>
</protein>
<accession>A0A6J4LYX1</accession>
<proteinExistence type="predicted"/>
<dbReference type="NCBIfam" id="NF047718">
    <property type="entry name" value="Hfq_rel_Cyano"/>
    <property type="match status" value="1"/>
</dbReference>